<sequence length="260" mass="30144">MNKIQKYNHFLIATLGSISLIIIIIAGITFLVGWLSKPNNNRNTLITQTEAQDLSQENLRKQVVSLRQMNLMDSASGTYVIPVSHKTLNKEEARNTFHLGLSKSSSSYNYYNPYYNNLIIYNFRTGSFEPLFNERINITHYRQIRTKDDKLLVITGWIDDTNADGVLNEKDKEHLFLYSLSNDLLQEVDLEKLKLIHFDYLPDVDKLVANMLYDLNDNGKLEVSEDPEILFEYTLESNQLTQLIGDDMLNELQNIIDRKE</sequence>
<gene>
    <name evidence="2" type="ORF">QQ008_22165</name>
</gene>
<evidence type="ECO:0000313" key="3">
    <source>
        <dbReference type="Proteomes" id="UP001172082"/>
    </source>
</evidence>
<accession>A0ABT8KTN8</accession>
<proteinExistence type="predicted"/>
<dbReference type="EMBL" id="JAUJEA010000010">
    <property type="protein sequence ID" value="MDN5204114.1"/>
    <property type="molecule type" value="Genomic_DNA"/>
</dbReference>
<organism evidence="2 3">
    <name type="scientific">Splendidivirga corallicola</name>
    <dbReference type="NCBI Taxonomy" id="3051826"/>
    <lineage>
        <taxon>Bacteria</taxon>
        <taxon>Pseudomonadati</taxon>
        <taxon>Bacteroidota</taxon>
        <taxon>Cytophagia</taxon>
        <taxon>Cytophagales</taxon>
        <taxon>Splendidivirgaceae</taxon>
        <taxon>Splendidivirga</taxon>
    </lineage>
</organism>
<feature type="transmembrane region" description="Helical" evidence="1">
    <location>
        <begin position="12"/>
        <end position="35"/>
    </location>
</feature>
<protein>
    <submittedName>
        <fullName evidence="2">Uncharacterized protein</fullName>
    </submittedName>
</protein>
<name>A0ABT8KTN8_9BACT</name>
<evidence type="ECO:0000256" key="1">
    <source>
        <dbReference type="SAM" id="Phobius"/>
    </source>
</evidence>
<reference evidence="2" key="1">
    <citation type="submission" date="2023-06" db="EMBL/GenBank/DDBJ databases">
        <title>Genomic of Parafulvivirga corallium.</title>
        <authorList>
            <person name="Wang G."/>
        </authorList>
    </citation>
    <scope>NUCLEOTIDE SEQUENCE</scope>
    <source>
        <strain evidence="2">BMA10</strain>
    </source>
</reference>
<keyword evidence="1" id="KW-0812">Transmembrane</keyword>
<dbReference type="RefSeq" id="WP_346754138.1">
    <property type="nucleotide sequence ID" value="NZ_JAUJEA010000010.1"/>
</dbReference>
<evidence type="ECO:0000313" key="2">
    <source>
        <dbReference type="EMBL" id="MDN5204114.1"/>
    </source>
</evidence>
<comment type="caution">
    <text evidence="2">The sequence shown here is derived from an EMBL/GenBank/DDBJ whole genome shotgun (WGS) entry which is preliminary data.</text>
</comment>
<keyword evidence="1" id="KW-0472">Membrane</keyword>
<dbReference type="Proteomes" id="UP001172082">
    <property type="component" value="Unassembled WGS sequence"/>
</dbReference>
<keyword evidence="3" id="KW-1185">Reference proteome</keyword>
<keyword evidence="1" id="KW-1133">Transmembrane helix</keyword>